<dbReference type="RefSeq" id="XP_033588028.1">
    <property type="nucleotide sequence ID" value="XM_033729991.1"/>
</dbReference>
<keyword evidence="4" id="KW-0132">Cell division</keyword>
<keyword evidence="3" id="KW-0963">Cytoplasm</keyword>
<evidence type="ECO:0000256" key="2">
    <source>
        <dbReference type="ARBA" id="ARBA00005479"/>
    </source>
</evidence>
<comment type="similarity">
    <text evidence="2">Belongs to the HAUS1 family.</text>
</comment>
<evidence type="ECO:0000256" key="6">
    <source>
        <dbReference type="ARBA" id="ARBA00022776"/>
    </source>
</evidence>
<keyword evidence="9" id="KW-0131">Cell cycle</keyword>
<feature type="coiled-coil region" evidence="10">
    <location>
        <begin position="217"/>
        <end position="275"/>
    </location>
</feature>
<dbReference type="GO" id="GO:0005874">
    <property type="term" value="C:microtubule"/>
    <property type="evidence" value="ECO:0007669"/>
    <property type="project" value="UniProtKB-KW"/>
</dbReference>
<evidence type="ECO:0000256" key="7">
    <source>
        <dbReference type="ARBA" id="ARBA00023054"/>
    </source>
</evidence>
<dbReference type="PANTHER" id="PTHR31570:SF1">
    <property type="entry name" value="HAUS AUGMIN-LIKE COMPLEX SUBUNIT 1"/>
    <property type="match status" value="1"/>
</dbReference>
<dbReference type="EMBL" id="MU001638">
    <property type="protein sequence ID" value="KAF2481458.1"/>
    <property type="molecule type" value="Genomic_DNA"/>
</dbReference>
<keyword evidence="8" id="KW-0206">Cytoskeleton</keyword>
<evidence type="ECO:0000313" key="12">
    <source>
        <dbReference type="Proteomes" id="UP000799767"/>
    </source>
</evidence>
<dbReference type="OrthoDB" id="5372507at2759"/>
<evidence type="ECO:0000256" key="10">
    <source>
        <dbReference type="SAM" id="Coils"/>
    </source>
</evidence>
<dbReference type="GO" id="GO:0051301">
    <property type="term" value="P:cell division"/>
    <property type="evidence" value="ECO:0007669"/>
    <property type="project" value="UniProtKB-KW"/>
</dbReference>
<protein>
    <recommendedName>
        <fullName evidence="13">HAUS augmin-like complex subunit 1</fullName>
    </recommendedName>
</protein>
<dbReference type="GO" id="GO:0005819">
    <property type="term" value="C:spindle"/>
    <property type="evidence" value="ECO:0007669"/>
    <property type="project" value="UniProtKB-SubCell"/>
</dbReference>
<comment type="subcellular location">
    <subcellularLocation>
        <location evidence="1">Cytoplasm</location>
        <location evidence="1">Cytoskeleton</location>
        <location evidence="1">Spindle</location>
    </subcellularLocation>
</comment>
<evidence type="ECO:0000256" key="1">
    <source>
        <dbReference type="ARBA" id="ARBA00004186"/>
    </source>
</evidence>
<feature type="coiled-coil region" evidence="10">
    <location>
        <begin position="148"/>
        <end position="175"/>
    </location>
</feature>
<dbReference type="GO" id="GO:0051225">
    <property type="term" value="P:spindle assembly"/>
    <property type="evidence" value="ECO:0007669"/>
    <property type="project" value="InterPro"/>
</dbReference>
<name>A0A6A6PMX5_9PEZI</name>
<organism evidence="11 12">
    <name type="scientific">Neohortaea acidophila</name>
    <dbReference type="NCBI Taxonomy" id="245834"/>
    <lineage>
        <taxon>Eukaryota</taxon>
        <taxon>Fungi</taxon>
        <taxon>Dikarya</taxon>
        <taxon>Ascomycota</taxon>
        <taxon>Pezizomycotina</taxon>
        <taxon>Dothideomycetes</taxon>
        <taxon>Dothideomycetidae</taxon>
        <taxon>Mycosphaerellales</taxon>
        <taxon>Teratosphaeriaceae</taxon>
        <taxon>Neohortaea</taxon>
    </lineage>
</organism>
<dbReference type="InterPro" id="IPR026243">
    <property type="entry name" value="HAUS1"/>
</dbReference>
<keyword evidence="12" id="KW-1185">Reference proteome</keyword>
<dbReference type="Pfam" id="PF25762">
    <property type="entry name" value="HAUS1"/>
    <property type="match status" value="1"/>
</dbReference>
<evidence type="ECO:0000256" key="5">
    <source>
        <dbReference type="ARBA" id="ARBA00022701"/>
    </source>
</evidence>
<gene>
    <name evidence="11" type="ORF">BDY17DRAFT_189000</name>
</gene>
<dbReference type="GeneID" id="54470993"/>
<evidence type="ECO:0008006" key="13">
    <source>
        <dbReference type="Google" id="ProtNLM"/>
    </source>
</evidence>
<keyword evidence="7 10" id="KW-0175">Coiled coil</keyword>
<evidence type="ECO:0000256" key="9">
    <source>
        <dbReference type="ARBA" id="ARBA00023306"/>
    </source>
</evidence>
<evidence type="ECO:0000313" key="11">
    <source>
        <dbReference type="EMBL" id="KAF2481458.1"/>
    </source>
</evidence>
<keyword evidence="5" id="KW-0493">Microtubule</keyword>
<sequence>MDQDGEWAAETLFSPSKARVQQAQAKDWAVVDAWLSKKYASKQLPAFERNEETLQALLTLANVHENADEQRSYLDRIEKAALAAYNKRNSNTDEVYQLLMKSIAGKGPELGILAESAVTLDCPNLEVSTMVNSAVDLTARAFETEQQVRRVDAQLELLKVQHDQATKQLGNVNNDAFSVGSELAEESANWARSAKNMRAKIAEYDERLHGVASPRSSQAQFDSLRKAEEQLEEERRRLGQLGAQLKAFQSLPPDRAASRAMVENARARLHALTEERDRRFEQLAGAD</sequence>
<keyword evidence="6" id="KW-0498">Mitosis</keyword>
<evidence type="ECO:0000256" key="3">
    <source>
        <dbReference type="ARBA" id="ARBA00022490"/>
    </source>
</evidence>
<dbReference type="GO" id="GO:0005829">
    <property type="term" value="C:cytosol"/>
    <property type="evidence" value="ECO:0007669"/>
    <property type="project" value="TreeGrafter"/>
</dbReference>
<dbReference type="AlphaFoldDB" id="A0A6A6PMX5"/>
<dbReference type="GO" id="GO:0070652">
    <property type="term" value="C:HAUS complex"/>
    <property type="evidence" value="ECO:0007669"/>
    <property type="project" value="InterPro"/>
</dbReference>
<evidence type="ECO:0000256" key="8">
    <source>
        <dbReference type="ARBA" id="ARBA00023212"/>
    </source>
</evidence>
<reference evidence="11" key="1">
    <citation type="journal article" date="2020" name="Stud. Mycol.">
        <title>101 Dothideomycetes genomes: a test case for predicting lifestyles and emergence of pathogens.</title>
        <authorList>
            <person name="Haridas S."/>
            <person name="Albert R."/>
            <person name="Binder M."/>
            <person name="Bloem J."/>
            <person name="Labutti K."/>
            <person name="Salamov A."/>
            <person name="Andreopoulos B."/>
            <person name="Baker S."/>
            <person name="Barry K."/>
            <person name="Bills G."/>
            <person name="Bluhm B."/>
            <person name="Cannon C."/>
            <person name="Castanera R."/>
            <person name="Culley D."/>
            <person name="Daum C."/>
            <person name="Ezra D."/>
            <person name="Gonzalez J."/>
            <person name="Henrissat B."/>
            <person name="Kuo A."/>
            <person name="Liang C."/>
            <person name="Lipzen A."/>
            <person name="Lutzoni F."/>
            <person name="Magnuson J."/>
            <person name="Mondo S."/>
            <person name="Nolan M."/>
            <person name="Ohm R."/>
            <person name="Pangilinan J."/>
            <person name="Park H.-J."/>
            <person name="Ramirez L."/>
            <person name="Alfaro M."/>
            <person name="Sun H."/>
            <person name="Tritt A."/>
            <person name="Yoshinaga Y."/>
            <person name="Zwiers L.-H."/>
            <person name="Turgeon B."/>
            <person name="Goodwin S."/>
            <person name="Spatafora J."/>
            <person name="Crous P."/>
            <person name="Grigoriev I."/>
        </authorList>
    </citation>
    <scope>NUCLEOTIDE SEQUENCE</scope>
    <source>
        <strain evidence="11">CBS 113389</strain>
    </source>
</reference>
<proteinExistence type="inferred from homology"/>
<evidence type="ECO:0000256" key="4">
    <source>
        <dbReference type="ARBA" id="ARBA00022618"/>
    </source>
</evidence>
<accession>A0A6A6PMX5</accession>
<dbReference type="Proteomes" id="UP000799767">
    <property type="component" value="Unassembled WGS sequence"/>
</dbReference>
<dbReference type="PANTHER" id="PTHR31570">
    <property type="entry name" value="HAUS AUGMIN-LIKE COMPLEX SUBUNIT 1"/>
    <property type="match status" value="1"/>
</dbReference>